<reference evidence="22 23" key="1">
    <citation type="submission" date="2013-07" db="EMBL/GenBank/DDBJ databases">
        <authorList>
            <person name="Genoscope - CEA"/>
        </authorList>
    </citation>
    <scope>NUCLEOTIDE SEQUENCE [LARGE SCALE GENOMIC DNA]</scope>
    <source>
        <strain evidence="22 23">G6</strain>
    </source>
</reference>
<evidence type="ECO:0000313" key="23">
    <source>
        <dbReference type="Proteomes" id="UP000032735"/>
    </source>
</evidence>
<dbReference type="EMBL" id="FO704551">
    <property type="protein sequence ID" value="CDG21903.1"/>
    <property type="molecule type" value="Genomic_DNA"/>
</dbReference>
<keyword evidence="14 19" id="KW-0067">ATP-binding</keyword>
<evidence type="ECO:0000259" key="20">
    <source>
        <dbReference type="Pfam" id="PF01634"/>
    </source>
</evidence>
<keyword evidence="10 19" id="KW-0328">Glycosyltransferase</keyword>
<dbReference type="Proteomes" id="UP000032735">
    <property type="component" value="Chromosome"/>
</dbReference>
<dbReference type="Pfam" id="PF08029">
    <property type="entry name" value="HisG_C"/>
    <property type="match status" value="1"/>
</dbReference>
<evidence type="ECO:0000256" key="19">
    <source>
        <dbReference type="HAMAP-Rule" id="MF_00079"/>
    </source>
</evidence>
<evidence type="ECO:0000256" key="8">
    <source>
        <dbReference type="ARBA" id="ARBA00022490"/>
    </source>
</evidence>
<accession>A0A068R3X7</accession>
<evidence type="ECO:0000313" key="22">
    <source>
        <dbReference type="EMBL" id="CDG21903.1"/>
    </source>
</evidence>
<sequence>MGVKHHMLDKTRLRIAIQKSGRLSDDSRTLLARCGIKINLQQQRLIAFAENMPIDILRVRDDDIPGLVMDGVVDLGIIGENVLEEERLTRQGQGEDPRYLTLRRLDFGECRLSLATPLDVDYTSVVCLQDSRIATSYPHLLKRYLDQKGIRFKPCLLNGSVEVAPRAGLADAICDLVSTGATLEANGLREVEVIYRSKACMIQRGGDMPDTKQQLIDKLMLRIQGVIQARESKYIMLHATHDKLEEIIALLPGAERPTILPLAGAQNRVAVHMVSSETLFWETMEKLKALGASSILVLPIEKMME</sequence>
<dbReference type="PROSITE" id="PS01316">
    <property type="entry name" value="ATP_P_PHORIBOSYLTR"/>
    <property type="match status" value="1"/>
</dbReference>
<evidence type="ECO:0000256" key="3">
    <source>
        <dbReference type="ARBA" id="ARBA00004496"/>
    </source>
</evidence>
<dbReference type="AlphaFoldDB" id="A0A068R3X7"/>
<dbReference type="SUPFAM" id="SSF53850">
    <property type="entry name" value="Periplasmic binding protein-like II"/>
    <property type="match status" value="1"/>
</dbReference>
<dbReference type="NCBIfam" id="TIGR03455">
    <property type="entry name" value="HisG_C-term"/>
    <property type="match status" value="1"/>
</dbReference>
<gene>
    <name evidence="19 22" type="primary">hisG</name>
    <name evidence="22" type="ORF">XPG1_2248</name>
</gene>
<dbReference type="HAMAP" id="MF_00079">
    <property type="entry name" value="HisG_Long"/>
    <property type="match status" value="1"/>
</dbReference>
<keyword evidence="12 19" id="KW-0479">Metal-binding</keyword>
<evidence type="ECO:0000256" key="12">
    <source>
        <dbReference type="ARBA" id="ARBA00022723"/>
    </source>
</evidence>
<dbReference type="CDD" id="cd13592">
    <property type="entry name" value="PBP2_HisGL2"/>
    <property type="match status" value="1"/>
</dbReference>
<feature type="domain" description="Histidine biosynthesis HisG C-terminal" evidence="21">
    <location>
        <begin position="229"/>
        <end position="302"/>
    </location>
</feature>
<dbReference type="PANTHER" id="PTHR21403:SF8">
    <property type="entry name" value="ATP PHOSPHORIBOSYLTRANSFERASE"/>
    <property type="match status" value="1"/>
</dbReference>
<dbReference type="InterPro" id="IPR018198">
    <property type="entry name" value="ATP_PRibTrfase_CS"/>
</dbReference>
<feature type="domain" description="ATP phosphoribosyltransferase catalytic" evidence="20">
    <location>
        <begin position="60"/>
        <end position="225"/>
    </location>
</feature>
<evidence type="ECO:0000259" key="21">
    <source>
        <dbReference type="Pfam" id="PF08029"/>
    </source>
</evidence>
<evidence type="ECO:0000256" key="14">
    <source>
        <dbReference type="ARBA" id="ARBA00022840"/>
    </source>
</evidence>
<dbReference type="InterPro" id="IPR013115">
    <property type="entry name" value="HisG_C"/>
</dbReference>
<dbReference type="SUPFAM" id="SSF54913">
    <property type="entry name" value="GlnB-like"/>
    <property type="match status" value="1"/>
</dbReference>
<dbReference type="PANTHER" id="PTHR21403">
    <property type="entry name" value="ATP PHOSPHORIBOSYLTRANSFERASE ATP-PRTASE"/>
    <property type="match status" value="1"/>
</dbReference>
<dbReference type="Gene3D" id="3.30.70.120">
    <property type="match status" value="1"/>
</dbReference>
<dbReference type="InterPro" id="IPR020621">
    <property type="entry name" value="ATP-PRT_HisG_long"/>
</dbReference>
<comment type="pathway">
    <text evidence="4 19">Amino-acid biosynthesis; L-histidine biosynthesis; L-histidine from 5-phospho-alpha-D-ribose 1-diphosphate: step 1/9.</text>
</comment>
<keyword evidence="23" id="KW-1185">Reference proteome</keyword>
<evidence type="ECO:0000256" key="13">
    <source>
        <dbReference type="ARBA" id="ARBA00022741"/>
    </source>
</evidence>
<dbReference type="GO" id="GO:0000287">
    <property type="term" value="F:magnesium ion binding"/>
    <property type="evidence" value="ECO:0007669"/>
    <property type="project" value="UniProtKB-UniRule"/>
</dbReference>
<dbReference type="InterPro" id="IPR013820">
    <property type="entry name" value="ATP_PRibTrfase_cat"/>
</dbReference>
<dbReference type="GO" id="GO:0003879">
    <property type="term" value="F:ATP phosphoribosyltransferase activity"/>
    <property type="evidence" value="ECO:0007669"/>
    <property type="project" value="UniProtKB-UniRule"/>
</dbReference>
<comment type="subcellular location">
    <subcellularLocation>
        <location evidence="3 19">Cytoplasm</location>
    </subcellularLocation>
</comment>
<evidence type="ECO:0000256" key="1">
    <source>
        <dbReference type="ARBA" id="ARBA00000915"/>
    </source>
</evidence>
<dbReference type="EC" id="2.4.2.17" evidence="6 19"/>
<evidence type="ECO:0000256" key="5">
    <source>
        <dbReference type="ARBA" id="ARBA00007955"/>
    </source>
</evidence>
<dbReference type="HOGENOM" id="CLU_038115_1_0_6"/>
<keyword evidence="13 19" id="KW-0547">Nucleotide-binding</keyword>
<evidence type="ECO:0000256" key="9">
    <source>
        <dbReference type="ARBA" id="ARBA00022605"/>
    </source>
</evidence>
<dbReference type="GO" id="GO:0000105">
    <property type="term" value="P:L-histidine biosynthetic process"/>
    <property type="evidence" value="ECO:0007669"/>
    <property type="project" value="UniProtKB-UniRule"/>
</dbReference>
<protein>
    <recommendedName>
        <fullName evidence="7 19">ATP phosphoribosyltransferase</fullName>
        <shortName evidence="19">ATP-PRT</shortName>
        <shortName evidence="19">ATP-PRTase</shortName>
        <ecNumber evidence="6 19">2.4.2.17</ecNumber>
    </recommendedName>
</protein>
<proteinExistence type="inferred from homology"/>
<dbReference type="Pfam" id="PF01634">
    <property type="entry name" value="HisG"/>
    <property type="match status" value="1"/>
</dbReference>
<comment type="activity regulation">
    <text evidence="19">Feedback inhibited by histidine.</text>
</comment>
<evidence type="ECO:0000256" key="17">
    <source>
        <dbReference type="ARBA" id="ARBA00024861"/>
    </source>
</evidence>
<dbReference type="InterPro" id="IPR015867">
    <property type="entry name" value="N-reg_PII/ATP_PRibTrfase_C"/>
</dbReference>
<dbReference type="FunFam" id="3.30.70.120:FF:000002">
    <property type="entry name" value="ATP phosphoribosyltransferase"/>
    <property type="match status" value="1"/>
</dbReference>
<comment type="similarity">
    <text evidence="5 19">Belongs to the ATP phosphoribosyltransferase family. Long subfamily.</text>
</comment>
<dbReference type="NCBIfam" id="TIGR00070">
    <property type="entry name" value="hisG"/>
    <property type="match status" value="1"/>
</dbReference>
<dbReference type="InterPro" id="IPR001348">
    <property type="entry name" value="ATP_PRibTrfase_HisG"/>
</dbReference>
<evidence type="ECO:0000256" key="15">
    <source>
        <dbReference type="ARBA" id="ARBA00022842"/>
    </source>
</evidence>
<evidence type="ECO:0000256" key="18">
    <source>
        <dbReference type="ARBA" id="ARBA00026059"/>
    </source>
</evidence>
<dbReference type="InterPro" id="IPR011322">
    <property type="entry name" value="N-reg_PII-like_a/b"/>
</dbReference>
<evidence type="ECO:0000256" key="7">
    <source>
        <dbReference type="ARBA" id="ARBA00020998"/>
    </source>
</evidence>
<evidence type="ECO:0000256" key="11">
    <source>
        <dbReference type="ARBA" id="ARBA00022679"/>
    </source>
</evidence>
<dbReference type="STRING" id="1354304.XPG1_2248"/>
<evidence type="ECO:0000256" key="4">
    <source>
        <dbReference type="ARBA" id="ARBA00004667"/>
    </source>
</evidence>
<keyword evidence="8 19" id="KW-0963">Cytoplasm</keyword>
<comment type="cofactor">
    <cofactor evidence="2 19">
        <name>Mg(2+)</name>
        <dbReference type="ChEBI" id="CHEBI:18420"/>
    </cofactor>
</comment>
<dbReference type="GO" id="GO:0005524">
    <property type="term" value="F:ATP binding"/>
    <property type="evidence" value="ECO:0007669"/>
    <property type="project" value="UniProtKB-KW"/>
</dbReference>
<name>A0A068R3X7_9GAMM</name>
<organism evidence="22 23">
    <name type="scientific">Xenorhabdus poinarii G6</name>
    <dbReference type="NCBI Taxonomy" id="1354304"/>
    <lineage>
        <taxon>Bacteria</taxon>
        <taxon>Pseudomonadati</taxon>
        <taxon>Pseudomonadota</taxon>
        <taxon>Gammaproteobacteria</taxon>
        <taxon>Enterobacterales</taxon>
        <taxon>Morganellaceae</taxon>
        <taxon>Xenorhabdus</taxon>
    </lineage>
</organism>
<dbReference type="GO" id="GO:0005737">
    <property type="term" value="C:cytoplasm"/>
    <property type="evidence" value="ECO:0007669"/>
    <property type="project" value="UniProtKB-SubCell"/>
</dbReference>
<dbReference type="FunFam" id="3.40.190.10:FF:000008">
    <property type="entry name" value="ATP phosphoribosyltransferase"/>
    <property type="match status" value="1"/>
</dbReference>
<keyword evidence="15 19" id="KW-0460">Magnesium</keyword>
<evidence type="ECO:0000256" key="6">
    <source>
        <dbReference type="ARBA" id="ARBA00011946"/>
    </source>
</evidence>
<comment type="subunit">
    <text evidence="18 19">Equilibrium between an active dimeric form, an inactive hexameric form and higher aggregates. Interconversion between the various forms is largely reversible and is influenced by the natural substrates and inhibitors of the enzyme.</text>
</comment>
<evidence type="ECO:0000256" key="16">
    <source>
        <dbReference type="ARBA" id="ARBA00023102"/>
    </source>
</evidence>
<keyword evidence="16 19" id="KW-0368">Histidine biosynthesis</keyword>
<evidence type="ECO:0000256" key="10">
    <source>
        <dbReference type="ARBA" id="ARBA00022676"/>
    </source>
</evidence>
<keyword evidence="9 19" id="KW-0028">Amino-acid biosynthesis</keyword>
<evidence type="ECO:0000256" key="2">
    <source>
        <dbReference type="ARBA" id="ARBA00001946"/>
    </source>
</evidence>
<comment type="catalytic activity">
    <reaction evidence="1 19">
        <text>1-(5-phospho-beta-D-ribosyl)-ATP + diphosphate = 5-phospho-alpha-D-ribose 1-diphosphate + ATP</text>
        <dbReference type="Rhea" id="RHEA:18473"/>
        <dbReference type="ChEBI" id="CHEBI:30616"/>
        <dbReference type="ChEBI" id="CHEBI:33019"/>
        <dbReference type="ChEBI" id="CHEBI:58017"/>
        <dbReference type="ChEBI" id="CHEBI:73183"/>
        <dbReference type="EC" id="2.4.2.17"/>
    </reaction>
</comment>
<comment type="function">
    <text evidence="17 19">Catalyzes the condensation of ATP and 5-phosphoribose 1-diphosphate to form N'-(5'-phosphoribosyl)-ATP (PR-ATP). Has a crucial role in the pathway because the rate of histidine biosynthesis seems to be controlled primarily by regulation of HisG enzymatic activity.</text>
</comment>
<dbReference type="Gene3D" id="3.40.190.10">
    <property type="entry name" value="Periplasmic binding protein-like II"/>
    <property type="match status" value="2"/>
</dbReference>
<keyword evidence="11 19" id="KW-0808">Transferase</keyword>
<dbReference type="UniPathway" id="UPA00031">
    <property type="reaction ID" value="UER00006"/>
</dbReference>
<dbReference type="KEGG" id="xpo:XPG1_2248"/>